<dbReference type="AlphaFoldDB" id="A0A1I7Y0F7"/>
<sequence>MDIEAISAELQKIASAKFKLEDFEARRGELLSDLAEFQQTEQFITETERVIRELQDERDAHTEIIQQINQDKKGLENVVSEEREKQRDMEANLTKKYDQIFRLLEQSNQLAKESGIPEEDLIPASLIPQSKCANLMQPVAPVIPPNFFNQFKTSMPALMHQAALSLSFDPAMFMAANQAGHQLGRLHIPRVPMQNPMTSVAGGSGLSSMPSFSKSSDHQSPPMKTCQTCLQQIHRNAPICPMCKSKSRSKHPKKAKRKAEG</sequence>
<dbReference type="InterPro" id="IPR044069">
    <property type="entry name" value="ZF_C4H2"/>
</dbReference>
<evidence type="ECO:0000256" key="2">
    <source>
        <dbReference type="SAM" id="MobiDB-lite"/>
    </source>
</evidence>
<dbReference type="GO" id="GO:0005634">
    <property type="term" value="C:nucleus"/>
    <property type="evidence" value="ECO:0007669"/>
    <property type="project" value="TreeGrafter"/>
</dbReference>
<feature type="coiled-coil region" evidence="1">
    <location>
        <begin position="20"/>
        <end position="92"/>
    </location>
</feature>
<dbReference type="Proteomes" id="UP000095287">
    <property type="component" value="Unplaced"/>
</dbReference>
<accession>A0A1I7Y0F7</accession>
<feature type="domain" description="C4H2-type" evidence="3">
    <location>
        <begin position="218"/>
        <end position="260"/>
    </location>
</feature>
<evidence type="ECO:0000313" key="4">
    <source>
        <dbReference type="Proteomes" id="UP000095287"/>
    </source>
</evidence>
<organism evidence="4 5">
    <name type="scientific">Steinernema glaseri</name>
    <dbReference type="NCBI Taxonomy" id="37863"/>
    <lineage>
        <taxon>Eukaryota</taxon>
        <taxon>Metazoa</taxon>
        <taxon>Ecdysozoa</taxon>
        <taxon>Nematoda</taxon>
        <taxon>Chromadorea</taxon>
        <taxon>Rhabditida</taxon>
        <taxon>Tylenchina</taxon>
        <taxon>Panagrolaimomorpha</taxon>
        <taxon>Strongyloidoidea</taxon>
        <taxon>Steinernematidae</taxon>
        <taxon>Steinernema</taxon>
    </lineage>
</organism>
<protein>
    <submittedName>
        <fullName evidence="5">C4H2-type domain-containing protein</fullName>
    </submittedName>
</protein>
<keyword evidence="1" id="KW-0175">Coiled coil</keyword>
<evidence type="ECO:0000259" key="3">
    <source>
        <dbReference type="PROSITE" id="PS51896"/>
    </source>
</evidence>
<dbReference type="PANTHER" id="PTHR31058:SF10">
    <property type="entry name" value="C4H2-TYPE DOMAIN-CONTAINING PROTEIN"/>
    <property type="match status" value="1"/>
</dbReference>
<dbReference type="Pfam" id="PF10146">
    <property type="entry name" value="zf-C4H2"/>
    <property type="match status" value="1"/>
</dbReference>
<reference evidence="5" key="1">
    <citation type="submission" date="2016-11" db="UniProtKB">
        <authorList>
            <consortium name="WormBaseParasite"/>
        </authorList>
    </citation>
    <scope>IDENTIFICATION</scope>
</reference>
<feature type="region of interest" description="Disordered" evidence="2">
    <location>
        <begin position="241"/>
        <end position="261"/>
    </location>
</feature>
<name>A0A1I7Y0F7_9BILA</name>
<evidence type="ECO:0000313" key="5">
    <source>
        <dbReference type="WBParaSite" id="L893_g11479.t1"/>
    </source>
</evidence>
<keyword evidence="4" id="KW-1185">Reference proteome</keyword>
<dbReference type="WBParaSite" id="L893_g11479.t1">
    <property type="protein sequence ID" value="L893_g11479.t1"/>
    <property type="gene ID" value="L893_g11479"/>
</dbReference>
<feature type="compositionally biased region" description="Basic residues" evidence="2">
    <location>
        <begin position="245"/>
        <end position="261"/>
    </location>
</feature>
<feature type="region of interest" description="Disordered" evidence="2">
    <location>
        <begin position="202"/>
        <end position="224"/>
    </location>
</feature>
<dbReference type="PANTHER" id="PTHR31058">
    <property type="entry name" value="ZINC FINGER C4H2 DOMAIN-CONTAINING PROTEIN"/>
    <property type="match status" value="1"/>
</dbReference>
<dbReference type="GO" id="GO:0045666">
    <property type="term" value="P:positive regulation of neuron differentiation"/>
    <property type="evidence" value="ECO:0007669"/>
    <property type="project" value="TreeGrafter"/>
</dbReference>
<evidence type="ECO:0000256" key="1">
    <source>
        <dbReference type="SAM" id="Coils"/>
    </source>
</evidence>
<dbReference type="InterPro" id="IPR018482">
    <property type="entry name" value="Znf-C4H2"/>
</dbReference>
<dbReference type="PROSITE" id="PS51896">
    <property type="entry name" value="ZF_C4H2"/>
    <property type="match status" value="1"/>
</dbReference>
<proteinExistence type="predicted"/>